<dbReference type="EMBL" id="JACHBK010000010">
    <property type="protein sequence ID" value="MBB5537750.1"/>
    <property type="molecule type" value="Genomic_DNA"/>
</dbReference>
<accession>A0A7W8UGJ1</accession>
<organism evidence="1 2">
    <name type="scientific">Rhizobium giardinii</name>
    <dbReference type="NCBI Taxonomy" id="56731"/>
    <lineage>
        <taxon>Bacteria</taxon>
        <taxon>Pseudomonadati</taxon>
        <taxon>Pseudomonadota</taxon>
        <taxon>Alphaproteobacteria</taxon>
        <taxon>Hyphomicrobiales</taxon>
        <taxon>Rhizobiaceae</taxon>
        <taxon>Rhizobium/Agrobacterium group</taxon>
        <taxon>Rhizobium</taxon>
    </lineage>
</organism>
<dbReference type="AlphaFoldDB" id="A0A7W8UGJ1"/>
<protein>
    <submittedName>
        <fullName evidence="1">Uncharacterized protein</fullName>
    </submittedName>
</protein>
<dbReference type="Proteomes" id="UP000585507">
    <property type="component" value="Unassembled WGS sequence"/>
</dbReference>
<reference evidence="1 2" key="1">
    <citation type="submission" date="2020-08" db="EMBL/GenBank/DDBJ databases">
        <title>Genomic Encyclopedia of Type Strains, Phase IV (KMG-V): Genome sequencing to study the core and pangenomes of soil and plant-associated prokaryotes.</title>
        <authorList>
            <person name="Whitman W."/>
        </authorList>
    </citation>
    <scope>NUCLEOTIDE SEQUENCE [LARGE SCALE GENOMIC DNA]</scope>
    <source>
        <strain evidence="1 2">SEMIA 4084</strain>
    </source>
</reference>
<keyword evidence="2" id="KW-1185">Reference proteome</keyword>
<evidence type="ECO:0000313" key="1">
    <source>
        <dbReference type="EMBL" id="MBB5537750.1"/>
    </source>
</evidence>
<comment type="caution">
    <text evidence="1">The sequence shown here is derived from an EMBL/GenBank/DDBJ whole genome shotgun (WGS) entry which is preliminary data.</text>
</comment>
<proteinExistence type="predicted"/>
<gene>
    <name evidence="1" type="ORF">GGD55_004470</name>
</gene>
<dbReference type="RefSeq" id="WP_018327554.1">
    <property type="nucleotide sequence ID" value="NZ_JACHBK010000010.1"/>
</dbReference>
<name>A0A7W8UGJ1_9HYPH</name>
<evidence type="ECO:0000313" key="2">
    <source>
        <dbReference type="Proteomes" id="UP000585507"/>
    </source>
</evidence>
<sequence>MTSPLYEILIQHEGLSVVEGVFDADAAEEIIARQSPESFLPAKRLIVLAILNHGSLNIGDWHVTVRRIYPGTEG</sequence>